<dbReference type="Gene3D" id="3.30.710.10">
    <property type="entry name" value="Potassium Channel Kv1.1, Chain A"/>
    <property type="match status" value="1"/>
</dbReference>
<protein>
    <submittedName>
        <fullName evidence="3">BTB domain containing protein</fullName>
    </submittedName>
</protein>
<keyword evidence="4" id="KW-1185">Reference proteome</keyword>
<accession>L7RDX3</accession>
<evidence type="ECO:0000313" key="3">
    <source>
        <dbReference type="EMBL" id="AGC02303.1"/>
    </source>
</evidence>
<dbReference type="SUPFAM" id="SSF54695">
    <property type="entry name" value="POZ domain"/>
    <property type="match status" value="1"/>
</dbReference>
<organism evidence="3 4">
    <name type="scientific">Acanthamoeba polyphaga moumouvirus</name>
    <dbReference type="NCBI Taxonomy" id="1269028"/>
    <lineage>
        <taxon>Viruses</taxon>
        <taxon>Varidnaviria</taxon>
        <taxon>Bamfordvirae</taxon>
        <taxon>Nucleocytoviricota</taxon>
        <taxon>Megaviricetes</taxon>
        <taxon>Imitervirales</taxon>
        <taxon>Mimiviridae</taxon>
        <taxon>Megamimivirinae</taxon>
        <taxon>Moumouvirus</taxon>
    </lineage>
</organism>
<evidence type="ECO:0000259" key="2">
    <source>
        <dbReference type="PROSITE" id="PS50097"/>
    </source>
</evidence>
<dbReference type="GeneID" id="14445866"/>
<comment type="similarity">
    <text evidence="1">Belongs to the mimivirus BTB/WD family.</text>
</comment>
<dbReference type="CDD" id="cd18186">
    <property type="entry name" value="BTB_POZ_ZBTB_KLHL-like"/>
    <property type="match status" value="1"/>
</dbReference>
<dbReference type="KEGG" id="vg:14445866"/>
<evidence type="ECO:0000313" key="4">
    <source>
        <dbReference type="Proteomes" id="UP000201640"/>
    </source>
</evidence>
<dbReference type="PROSITE" id="PS50097">
    <property type="entry name" value="BTB"/>
    <property type="match status" value="1"/>
</dbReference>
<dbReference type="EMBL" id="JX962719">
    <property type="protein sequence ID" value="AGC02303.1"/>
    <property type="molecule type" value="Genomic_DNA"/>
</dbReference>
<sequence length="331" mass="39720">MDFANVFNTEILSDTELILIDKNNKKYLKLHKLILYTKSPFFQKLFTTFFKGKIKSQIILEVFDVDVCIDIIKSFYGVEILPNDNWKYQISNYMCRQQLLLESSLSKELKIPENEFEEFLSIILSREYNDEIIDLISINLPLNFNLNKLPIDLIKERDKKYIDLQILTIGNKGIYIVDIYNNKCNKIINGSFNYLDYEKNSDKIIAKKGNLLRQLGYGNKFFVYDLLGNEIKLNEYMENKNCEHLLKNLDEKHFGFIYDYFYYSEYYIYYHKHSLDYKKLFLSFLRRTRAEIQMMIMTTIIQNKVFIFTIKKIKKLNIYIKLVLTFLHLNI</sequence>
<dbReference type="Proteomes" id="UP000201640">
    <property type="component" value="Segment"/>
</dbReference>
<dbReference type="RefSeq" id="YP_007354739.1">
    <property type="nucleotide sequence ID" value="NC_020104.1"/>
</dbReference>
<dbReference type="Pfam" id="PF00651">
    <property type="entry name" value="BTB"/>
    <property type="match status" value="1"/>
</dbReference>
<proteinExistence type="inferred from homology"/>
<evidence type="ECO:0000256" key="1">
    <source>
        <dbReference type="ARBA" id="ARBA00006497"/>
    </source>
</evidence>
<dbReference type="OrthoDB" id="34883at10239"/>
<reference evidence="3 4" key="1">
    <citation type="journal article" date="2012" name="Genome Biol. Evol.">
        <title>Related Giant Viruses in Distant Locations and Different Habitats: Acanthamoeba polyphaga moumouvirus Represents a Third Lineage of the Mimiviridae That Is Close to the Megavirus Lineage.</title>
        <authorList>
            <person name="Yoosuf N."/>
            <person name="Yutin N."/>
            <person name="Colson P."/>
            <person name="Shabalina S.A."/>
            <person name="Pagnier I."/>
            <person name="Robert C."/>
            <person name="Azza S."/>
            <person name="Klose T."/>
            <person name="Wong J."/>
            <person name="Rossmann M.G."/>
            <person name="La Scola B."/>
            <person name="Raoult D."/>
            <person name="Koonin E.V."/>
        </authorList>
    </citation>
    <scope>NUCLEOTIDE SEQUENCE [LARGE SCALE GENOMIC DNA]</scope>
    <source>
        <strain evidence="3 4">M10A</strain>
    </source>
</reference>
<gene>
    <name evidence="3" type="ORF">Moumou_00785</name>
</gene>
<dbReference type="InterPro" id="IPR011333">
    <property type="entry name" value="SKP1/BTB/POZ_sf"/>
</dbReference>
<feature type="domain" description="BTB" evidence="2">
    <location>
        <begin position="13"/>
        <end position="84"/>
    </location>
</feature>
<dbReference type="InterPro" id="IPR000210">
    <property type="entry name" value="BTB/POZ_dom"/>
</dbReference>
<name>L7RDX3_9VIRU</name>